<feature type="transmembrane region" description="Helical" evidence="1">
    <location>
        <begin position="48"/>
        <end position="68"/>
    </location>
</feature>
<feature type="transmembrane region" description="Helical" evidence="1">
    <location>
        <begin position="20"/>
        <end position="41"/>
    </location>
</feature>
<dbReference type="RefSeq" id="WP_141464078.1">
    <property type="nucleotide sequence ID" value="NZ_RBZW01000021.1"/>
</dbReference>
<dbReference type="InterPro" id="IPR011674">
    <property type="entry name" value="DUF1616"/>
</dbReference>
<evidence type="ECO:0000313" key="4">
    <source>
        <dbReference type="Proteomes" id="UP000318864"/>
    </source>
</evidence>
<name>A0A4S3TLU8_9EURY</name>
<feature type="transmembrane region" description="Helical" evidence="1">
    <location>
        <begin position="191"/>
        <end position="214"/>
    </location>
</feature>
<keyword evidence="1" id="KW-1133">Transmembrane helix</keyword>
<proteinExistence type="predicted"/>
<keyword evidence="4" id="KW-1185">Reference proteome</keyword>
<feature type="transmembrane region" description="Helical" evidence="1">
    <location>
        <begin position="137"/>
        <end position="157"/>
    </location>
</feature>
<gene>
    <name evidence="3" type="ORF">D8Y22_07460</name>
</gene>
<sequence>MSDGRRWWLLLPAPLRKVPADLGAVLLLTAVTNVVIVVPFVRETPLRALFGLVFLLVVPGYAFVAALFPGRPAPESGDGHSGSDPDSHRAVATTDILEPGPGHIDGVERAGLSVGLSIVFAPLLFMIVDVSPWDLDLVALLGVVTGFVLVSWAVAVVRRWQRPPEDRFRVPYRTWIGATLAVGQSQSRLDAALSVLVVVSVVLAVGVVAGGVLVPADGERYSAVYVLTDDDDEFVAGNYPSRVALGDSREIVVGIDNEQHRTVEYTVVVAEQRLEETGEGVGVVDQRELERFEAELTHGETSYHVHDIEPTMVGGTRIVWFLYPDDAPVEPSMETTPYHAHLWLEVDDR</sequence>
<evidence type="ECO:0000259" key="2">
    <source>
        <dbReference type="Pfam" id="PF07760"/>
    </source>
</evidence>
<keyword evidence="1" id="KW-0472">Membrane</keyword>
<protein>
    <submittedName>
        <fullName evidence="3">DUF1616 domain-containing protein</fullName>
    </submittedName>
</protein>
<accession>A0A4S3TLU8</accession>
<dbReference type="InterPro" id="IPR014495">
    <property type="entry name" value="UCP018671"/>
</dbReference>
<dbReference type="AlphaFoldDB" id="A0A4S3TLU8"/>
<keyword evidence="1" id="KW-0812">Transmembrane</keyword>
<dbReference type="Proteomes" id="UP000318864">
    <property type="component" value="Unassembled WGS sequence"/>
</dbReference>
<evidence type="ECO:0000256" key="1">
    <source>
        <dbReference type="SAM" id="Phobius"/>
    </source>
</evidence>
<feature type="domain" description="DUF1616" evidence="2">
    <location>
        <begin position="25"/>
        <end position="344"/>
    </location>
</feature>
<dbReference type="PIRSF" id="PIRSF018671">
    <property type="entry name" value="UCP018671"/>
    <property type="match status" value="1"/>
</dbReference>
<dbReference type="Pfam" id="PF07760">
    <property type="entry name" value="DUF1616"/>
    <property type="match status" value="1"/>
</dbReference>
<dbReference type="EMBL" id="RBZW01000021">
    <property type="protein sequence ID" value="THE65056.1"/>
    <property type="molecule type" value="Genomic_DNA"/>
</dbReference>
<reference evidence="3 4" key="1">
    <citation type="submission" date="2018-10" db="EMBL/GenBank/DDBJ databases">
        <title>Natronolimnobius sp. XQ-INN 246 isolated from Inner Mongolia Autonomous Region of China.</title>
        <authorList>
            <person name="Xue Q."/>
        </authorList>
    </citation>
    <scope>NUCLEOTIDE SEQUENCE [LARGE SCALE GENOMIC DNA]</scope>
    <source>
        <strain evidence="3 4">XQ-INN 246</strain>
    </source>
</reference>
<comment type="caution">
    <text evidence="3">The sequence shown here is derived from an EMBL/GenBank/DDBJ whole genome shotgun (WGS) entry which is preliminary data.</text>
</comment>
<dbReference type="OrthoDB" id="82282at2157"/>
<evidence type="ECO:0000313" key="3">
    <source>
        <dbReference type="EMBL" id="THE65056.1"/>
    </source>
</evidence>
<organism evidence="3 4">
    <name type="scientific">Salinadaptatus halalkaliphilus</name>
    <dbReference type="NCBI Taxonomy" id="2419781"/>
    <lineage>
        <taxon>Archaea</taxon>
        <taxon>Methanobacteriati</taxon>
        <taxon>Methanobacteriota</taxon>
        <taxon>Stenosarchaea group</taxon>
        <taxon>Halobacteria</taxon>
        <taxon>Halobacteriales</taxon>
        <taxon>Natrialbaceae</taxon>
        <taxon>Salinadaptatus</taxon>
    </lineage>
</organism>